<keyword evidence="5" id="KW-1185">Reference proteome</keyword>
<keyword evidence="1" id="KW-0596">Phosphopantetheine</keyword>
<dbReference type="PROSITE" id="PS50075">
    <property type="entry name" value="CARRIER"/>
    <property type="match status" value="1"/>
</dbReference>
<dbReference type="InterPro" id="IPR020806">
    <property type="entry name" value="PKS_PP-bd"/>
</dbReference>
<organism evidence="4 5">
    <name type="scientific">Bauldia litoralis</name>
    <dbReference type="NCBI Taxonomy" id="665467"/>
    <lineage>
        <taxon>Bacteria</taxon>
        <taxon>Pseudomonadati</taxon>
        <taxon>Pseudomonadota</taxon>
        <taxon>Alphaproteobacteria</taxon>
        <taxon>Hyphomicrobiales</taxon>
        <taxon>Kaistiaceae</taxon>
        <taxon>Bauldia</taxon>
    </lineage>
</organism>
<dbReference type="AlphaFoldDB" id="A0A1G6D6D0"/>
<protein>
    <submittedName>
        <fullName evidence="4">Phosphopantetheine attachment site</fullName>
    </submittedName>
</protein>
<accession>A0A1G6D6D0</accession>
<proteinExistence type="predicted"/>
<dbReference type="SMART" id="SM00823">
    <property type="entry name" value="PKS_PP"/>
    <property type="match status" value="1"/>
</dbReference>
<dbReference type="GO" id="GO:0031177">
    <property type="term" value="F:phosphopantetheine binding"/>
    <property type="evidence" value="ECO:0007669"/>
    <property type="project" value="InterPro"/>
</dbReference>
<dbReference type="STRING" id="665467.SAMN02982931_03074"/>
<evidence type="ECO:0000313" key="4">
    <source>
        <dbReference type="EMBL" id="SDB40671.1"/>
    </source>
</evidence>
<reference evidence="4 5" key="1">
    <citation type="submission" date="2016-10" db="EMBL/GenBank/DDBJ databases">
        <authorList>
            <person name="de Groot N.N."/>
        </authorList>
    </citation>
    <scope>NUCLEOTIDE SEQUENCE [LARGE SCALE GENOMIC DNA]</scope>
    <source>
        <strain evidence="4 5">ATCC 35022</strain>
    </source>
</reference>
<dbReference type="EMBL" id="FMXQ01000006">
    <property type="protein sequence ID" value="SDB40671.1"/>
    <property type="molecule type" value="Genomic_DNA"/>
</dbReference>
<dbReference type="RefSeq" id="WP_175478463.1">
    <property type="nucleotide sequence ID" value="NZ_FMXQ01000006.1"/>
</dbReference>
<dbReference type="InterPro" id="IPR036736">
    <property type="entry name" value="ACP-like_sf"/>
</dbReference>
<feature type="domain" description="Carrier" evidence="3">
    <location>
        <begin position="1"/>
        <end position="78"/>
    </location>
</feature>
<evidence type="ECO:0000256" key="2">
    <source>
        <dbReference type="ARBA" id="ARBA00022553"/>
    </source>
</evidence>
<dbReference type="Pfam" id="PF00550">
    <property type="entry name" value="PP-binding"/>
    <property type="match status" value="1"/>
</dbReference>
<gene>
    <name evidence="4" type="ORF">SAMN02982931_03074</name>
</gene>
<evidence type="ECO:0000259" key="3">
    <source>
        <dbReference type="PROSITE" id="PS50075"/>
    </source>
</evidence>
<dbReference type="InterPro" id="IPR009081">
    <property type="entry name" value="PP-bd_ACP"/>
</dbReference>
<dbReference type="Proteomes" id="UP000199071">
    <property type="component" value="Unassembled WGS sequence"/>
</dbReference>
<evidence type="ECO:0000313" key="5">
    <source>
        <dbReference type="Proteomes" id="UP000199071"/>
    </source>
</evidence>
<keyword evidence="2" id="KW-0597">Phosphoprotein</keyword>
<dbReference type="SUPFAM" id="SSF47336">
    <property type="entry name" value="ACP-like"/>
    <property type="match status" value="1"/>
</dbReference>
<sequence length="95" mass="9979">MEPDKIRKLVIEKTANLAGIKPDEITPESNLEALGLDSADAVVLAMEIEQETGREIEVGLFLRCETVAEAAEEIARLTSGGDAAKPDAAANSGEA</sequence>
<name>A0A1G6D6D0_9HYPH</name>
<dbReference type="Gene3D" id="1.10.1200.10">
    <property type="entry name" value="ACP-like"/>
    <property type="match status" value="1"/>
</dbReference>
<evidence type="ECO:0000256" key="1">
    <source>
        <dbReference type="ARBA" id="ARBA00022450"/>
    </source>
</evidence>